<feature type="non-terminal residue" evidence="1">
    <location>
        <position position="167"/>
    </location>
</feature>
<organism evidence="1 2">
    <name type="scientific">Hebeloma cylindrosporum</name>
    <dbReference type="NCBI Taxonomy" id="76867"/>
    <lineage>
        <taxon>Eukaryota</taxon>
        <taxon>Fungi</taxon>
        <taxon>Dikarya</taxon>
        <taxon>Basidiomycota</taxon>
        <taxon>Agaricomycotina</taxon>
        <taxon>Agaricomycetes</taxon>
        <taxon>Agaricomycetidae</taxon>
        <taxon>Agaricales</taxon>
        <taxon>Agaricineae</taxon>
        <taxon>Hymenogastraceae</taxon>
        <taxon>Hebeloma</taxon>
    </lineage>
</organism>
<evidence type="ECO:0008006" key="3">
    <source>
        <dbReference type="Google" id="ProtNLM"/>
    </source>
</evidence>
<dbReference type="EMBL" id="KN831786">
    <property type="protein sequence ID" value="KIM39367.1"/>
    <property type="molecule type" value="Genomic_DNA"/>
</dbReference>
<sequence>MISSLTLIWPDGQIYPMTSYDLGRGNKSATVVKRLQSNIHLAWIGLVNDNPTQLVILKLARGDRENKLLKHEYACYTNELVGLQGRHVPFCYGMYNSTVDGIALGCLVLEYCVPEQNRLAVQDEWNREVILAICKIHEAGIEHNQLLSSESLCPTSASPTYSTFSSS</sequence>
<name>A0A0C2YEB1_HEBCY</name>
<proteinExistence type="predicted"/>
<evidence type="ECO:0000313" key="1">
    <source>
        <dbReference type="EMBL" id="KIM39367.1"/>
    </source>
</evidence>
<dbReference type="STRING" id="686832.A0A0C2YEB1"/>
<keyword evidence="2" id="KW-1185">Reference proteome</keyword>
<gene>
    <name evidence="1" type="ORF">M413DRAFT_75147</name>
</gene>
<dbReference type="OrthoDB" id="3182995at2759"/>
<dbReference type="HOGENOM" id="CLU_108122_0_0_1"/>
<reference evidence="2" key="2">
    <citation type="submission" date="2015-01" db="EMBL/GenBank/DDBJ databases">
        <title>Evolutionary Origins and Diversification of the Mycorrhizal Mutualists.</title>
        <authorList>
            <consortium name="DOE Joint Genome Institute"/>
            <consortium name="Mycorrhizal Genomics Consortium"/>
            <person name="Kohler A."/>
            <person name="Kuo A."/>
            <person name="Nagy L.G."/>
            <person name="Floudas D."/>
            <person name="Copeland A."/>
            <person name="Barry K.W."/>
            <person name="Cichocki N."/>
            <person name="Veneault-Fourrey C."/>
            <person name="LaButti K."/>
            <person name="Lindquist E.A."/>
            <person name="Lipzen A."/>
            <person name="Lundell T."/>
            <person name="Morin E."/>
            <person name="Murat C."/>
            <person name="Riley R."/>
            <person name="Ohm R."/>
            <person name="Sun H."/>
            <person name="Tunlid A."/>
            <person name="Henrissat B."/>
            <person name="Grigoriev I.V."/>
            <person name="Hibbett D.S."/>
            <person name="Martin F."/>
        </authorList>
    </citation>
    <scope>NUCLEOTIDE SEQUENCE [LARGE SCALE GENOMIC DNA]</scope>
    <source>
        <strain evidence="2">h7</strain>
    </source>
</reference>
<dbReference type="Proteomes" id="UP000053424">
    <property type="component" value="Unassembled WGS sequence"/>
</dbReference>
<evidence type="ECO:0000313" key="2">
    <source>
        <dbReference type="Proteomes" id="UP000053424"/>
    </source>
</evidence>
<accession>A0A0C2YEB1</accession>
<protein>
    <recommendedName>
        <fullName evidence="3">Protein kinase domain-containing protein</fullName>
    </recommendedName>
</protein>
<dbReference type="AlphaFoldDB" id="A0A0C2YEB1"/>
<reference evidence="1 2" key="1">
    <citation type="submission" date="2014-04" db="EMBL/GenBank/DDBJ databases">
        <authorList>
            <consortium name="DOE Joint Genome Institute"/>
            <person name="Kuo A."/>
            <person name="Gay G."/>
            <person name="Dore J."/>
            <person name="Kohler A."/>
            <person name="Nagy L.G."/>
            <person name="Floudas D."/>
            <person name="Copeland A."/>
            <person name="Barry K.W."/>
            <person name="Cichocki N."/>
            <person name="Veneault-Fourrey C."/>
            <person name="LaButti K."/>
            <person name="Lindquist E.A."/>
            <person name="Lipzen A."/>
            <person name="Lundell T."/>
            <person name="Morin E."/>
            <person name="Murat C."/>
            <person name="Sun H."/>
            <person name="Tunlid A."/>
            <person name="Henrissat B."/>
            <person name="Grigoriev I.V."/>
            <person name="Hibbett D.S."/>
            <person name="Martin F."/>
            <person name="Nordberg H.P."/>
            <person name="Cantor M.N."/>
            <person name="Hua S.X."/>
        </authorList>
    </citation>
    <scope>NUCLEOTIDE SEQUENCE [LARGE SCALE GENOMIC DNA]</scope>
    <source>
        <strain evidence="2">h7</strain>
    </source>
</reference>